<feature type="region of interest" description="Disordered" evidence="6">
    <location>
        <begin position="1"/>
        <end position="23"/>
    </location>
</feature>
<feature type="transmembrane region" description="Helical" evidence="7">
    <location>
        <begin position="97"/>
        <end position="119"/>
    </location>
</feature>
<feature type="transmembrane region" description="Helical" evidence="7">
    <location>
        <begin position="245"/>
        <end position="263"/>
    </location>
</feature>
<evidence type="ECO:0000313" key="8">
    <source>
        <dbReference type="EMBL" id="GAA1802250.1"/>
    </source>
</evidence>
<keyword evidence="2" id="KW-1003">Cell membrane</keyword>
<feature type="transmembrane region" description="Helical" evidence="7">
    <location>
        <begin position="299"/>
        <end position="319"/>
    </location>
</feature>
<evidence type="ECO:0000256" key="2">
    <source>
        <dbReference type="ARBA" id="ARBA00022475"/>
    </source>
</evidence>
<protein>
    <submittedName>
        <fullName evidence="8">ABC transporter permease</fullName>
    </submittedName>
</protein>
<evidence type="ECO:0000256" key="3">
    <source>
        <dbReference type="ARBA" id="ARBA00022692"/>
    </source>
</evidence>
<evidence type="ECO:0000256" key="7">
    <source>
        <dbReference type="SAM" id="Phobius"/>
    </source>
</evidence>
<reference evidence="9" key="1">
    <citation type="journal article" date="2019" name="Int. J. Syst. Evol. Microbiol.">
        <title>The Global Catalogue of Microorganisms (GCM) 10K type strain sequencing project: providing services to taxonomists for standard genome sequencing and annotation.</title>
        <authorList>
            <consortium name="The Broad Institute Genomics Platform"/>
            <consortium name="The Broad Institute Genome Sequencing Center for Infectious Disease"/>
            <person name="Wu L."/>
            <person name="Ma J."/>
        </authorList>
    </citation>
    <scope>NUCLEOTIDE SEQUENCE [LARGE SCALE GENOMIC DNA]</scope>
    <source>
        <strain evidence="9">JCM 14322</strain>
    </source>
</reference>
<keyword evidence="4 7" id="KW-1133">Transmembrane helix</keyword>
<feature type="transmembrane region" description="Helical" evidence="7">
    <location>
        <begin position="325"/>
        <end position="343"/>
    </location>
</feature>
<dbReference type="CDD" id="cd06579">
    <property type="entry name" value="TM_PBP1_transp_AraH_like"/>
    <property type="match status" value="1"/>
</dbReference>
<dbReference type="RefSeq" id="WP_344293656.1">
    <property type="nucleotide sequence ID" value="NZ_BAAANJ010000002.1"/>
</dbReference>
<evidence type="ECO:0000313" key="9">
    <source>
        <dbReference type="Proteomes" id="UP001500002"/>
    </source>
</evidence>
<feature type="transmembrane region" description="Helical" evidence="7">
    <location>
        <begin position="155"/>
        <end position="176"/>
    </location>
</feature>
<dbReference type="PANTHER" id="PTHR32196:SF72">
    <property type="entry name" value="RIBOSE IMPORT PERMEASE PROTEIN RBSC"/>
    <property type="match status" value="1"/>
</dbReference>
<keyword evidence="5 7" id="KW-0472">Membrane</keyword>
<feature type="transmembrane region" description="Helical" evidence="7">
    <location>
        <begin position="43"/>
        <end position="64"/>
    </location>
</feature>
<comment type="subcellular location">
    <subcellularLocation>
        <location evidence="1">Cell membrane</location>
        <topology evidence="1">Multi-pass membrane protein</topology>
    </subcellularLocation>
</comment>
<feature type="compositionally biased region" description="Polar residues" evidence="6">
    <location>
        <begin position="1"/>
        <end position="13"/>
    </location>
</feature>
<feature type="transmembrane region" description="Helical" evidence="7">
    <location>
        <begin position="125"/>
        <end position="148"/>
    </location>
</feature>
<keyword evidence="9" id="KW-1185">Reference proteome</keyword>
<dbReference type="Pfam" id="PF02653">
    <property type="entry name" value="BPD_transp_2"/>
    <property type="match status" value="1"/>
</dbReference>
<dbReference type="PANTHER" id="PTHR32196">
    <property type="entry name" value="ABC TRANSPORTER PERMEASE PROTEIN YPHD-RELATED-RELATED"/>
    <property type="match status" value="1"/>
</dbReference>
<feature type="transmembrane region" description="Helical" evidence="7">
    <location>
        <begin position="196"/>
        <end position="214"/>
    </location>
</feature>
<sequence length="348" mass="36149">MSPTTTKPDSGNQAAPTPSTSAYTAIDAGRPRMAWLRGSLQQLLAFASLIVIVAVFSFLSPHFFTTNNLVSILTAATVTGILALGTTFVIITGGIDLSIGTGMVLCGVMAGVFLTYLGWPLWAGVTATILFGALIGLVNGVNISVFGIPPFIATLGMMLIAAGLSLVISGTKPIYFTETPDFQSIMNLSIIPGMRFPLGVAIFIVMIIVAAVLLSRTILGRYTFSIGSNEAATALSGVNVRRWKIIIYTVSGLFVGLAGVLSASRLSSAQPTGGMGLELEAIAAVVIGGTSLQGGKGSIVGTVIGALIMAVLTNGLRIISVPQEWQSVAVGIVILVAVYLDMLRRRRA</sequence>
<dbReference type="InterPro" id="IPR001851">
    <property type="entry name" value="ABC_transp_permease"/>
</dbReference>
<evidence type="ECO:0000256" key="5">
    <source>
        <dbReference type="ARBA" id="ARBA00023136"/>
    </source>
</evidence>
<keyword evidence="3 7" id="KW-0812">Transmembrane</keyword>
<organism evidence="8 9">
    <name type="scientific">Agromyces neolithicus</name>
    <dbReference type="NCBI Taxonomy" id="269420"/>
    <lineage>
        <taxon>Bacteria</taxon>
        <taxon>Bacillati</taxon>
        <taxon>Actinomycetota</taxon>
        <taxon>Actinomycetes</taxon>
        <taxon>Micrococcales</taxon>
        <taxon>Microbacteriaceae</taxon>
        <taxon>Agromyces</taxon>
    </lineage>
</organism>
<feature type="transmembrane region" description="Helical" evidence="7">
    <location>
        <begin position="70"/>
        <end position="90"/>
    </location>
</feature>
<evidence type="ECO:0000256" key="4">
    <source>
        <dbReference type="ARBA" id="ARBA00022989"/>
    </source>
</evidence>
<proteinExistence type="predicted"/>
<accession>A0ABP4YAZ2</accession>
<dbReference type="EMBL" id="BAAANJ010000002">
    <property type="protein sequence ID" value="GAA1802250.1"/>
    <property type="molecule type" value="Genomic_DNA"/>
</dbReference>
<dbReference type="Proteomes" id="UP001500002">
    <property type="component" value="Unassembled WGS sequence"/>
</dbReference>
<feature type="compositionally biased region" description="Low complexity" evidence="6">
    <location>
        <begin position="14"/>
        <end position="23"/>
    </location>
</feature>
<evidence type="ECO:0000256" key="1">
    <source>
        <dbReference type="ARBA" id="ARBA00004651"/>
    </source>
</evidence>
<name>A0ABP4YAZ2_9MICO</name>
<evidence type="ECO:0000256" key="6">
    <source>
        <dbReference type="SAM" id="MobiDB-lite"/>
    </source>
</evidence>
<gene>
    <name evidence="8" type="ORF">GCM10009749_07930</name>
</gene>
<comment type="caution">
    <text evidence="8">The sequence shown here is derived from an EMBL/GenBank/DDBJ whole genome shotgun (WGS) entry which is preliminary data.</text>
</comment>